<dbReference type="InterPro" id="IPR008922">
    <property type="entry name" value="Di-copper_centre_dom_sf"/>
</dbReference>
<dbReference type="EMBL" id="JAULSV010000001">
    <property type="protein sequence ID" value="KAK0657809.1"/>
    <property type="molecule type" value="Genomic_DNA"/>
</dbReference>
<name>A0AA39YSG9_9PEZI</name>
<gene>
    <name evidence="5" type="ORF">B0T16DRAFT_386283</name>
</gene>
<feature type="domain" description="Tyrosinase copper-binding" evidence="3">
    <location>
        <begin position="80"/>
        <end position="97"/>
    </location>
</feature>
<dbReference type="GO" id="GO:0016491">
    <property type="term" value="F:oxidoreductase activity"/>
    <property type="evidence" value="ECO:0007669"/>
    <property type="project" value="InterPro"/>
</dbReference>
<reference evidence="5" key="1">
    <citation type="submission" date="2023-06" db="EMBL/GenBank/DDBJ databases">
        <title>Genome-scale phylogeny and comparative genomics of the fungal order Sordariales.</title>
        <authorList>
            <consortium name="Lawrence Berkeley National Laboratory"/>
            <person name="Hensen N."/>
            <person name="Bonometti L."/>
            <person name="Westerberg I."/>
            <person name="Brannstrom I.O."/>
            <person name="Guillou S."/>
            <person name="Cros-Aarteil S."/>
            <person name="Calhoun S."/>
            <person name="Haridas S."/>
            <person name="Kuo A."/>
            <person name="Mondo S."/>
            <person name="Pangilinan J."/>
            <person name="Riley R."/>
            <person name="Labutti K."/>
            <person name="Andreopoulos B."/>
            <person name="Lipzen A."/>
            <person name="Chen C."/>
            <person name="Yanf M."/>
            <person name="Daum C."/>
            <person name="Ng V."/>
            <person name="Clum A."/>
            <person name="Steindorff A."/>
            <person name="Ohm R."/>
            <person name="Martin F."/>
            <person name="Silar P."/>
            <person name="Natvig D."/>
            <person name="Lalanne C."/>
            <person name="Gautier V."/>
            <person name="Ament-Velasquez S.L."/>
            <person name="Kruys A."/>
            <person name="Hutchinson M.I."/>
            <person name="Powell A.J."/>
            <person name="Barry K."/>
            <person name="Miller A.N."/>
            <person name="Grigoriev I.V."/>
            <person name="Debuchy R."/>
            <person name="Gladieux P."/>
            <person name="Thoren M.H."/>
            <person name="Johannesson H."/>
        </authorList>
    </citation>
    <scope>NUCLEOTIDE SEQUENCE</scope>
    <source>
        <strain evidence="5">SMH2532-1</strain>
    </source>
</reference>
<dbReference type="InterPro" id="IPR050316">
    <property type="entry name" value="Tyrosinase/Hemocyanin"/>
</dbReference>
<keyword evidence="1" id="KW-0479">Metal-binding</keyword>
<dbReference type="GO" id="GO:0046872">
    <property type="term" value="F:metal ion binding"/>
    <property type="evidence" value="ECO:0007669"/>
    <property type="project" value="UniProtKB-KW"/>
</dbReference>
<dbReference type="PANTHER" id="PTHR11474:SF126">
    <property type="entry name" value="TYROSINASE-LIKE PROTEIN TYR-1-RELATED"/>
    <property type="match status" value="1"/>
</dbReference>
<evidence type="ECO:0000259" key="3">
    <source>
        <dbReference type="PROSITE" id="PS00497"/>
    </source>
</evidence>
<protein>
    <recommendedName>
        <fullName evidence="3 4">Tyrosinase copper-binding domain-containing protein</fullName>
    </recommendedName>
</protein>
<organism evidence="5 6">
    <name type="scientific">Cercophora newfieldiana</name>
    <dbReference type="NCBI Taxonomy" id="92897"/>
    <lineage>
        <taxon>Eukaryota</taxon>
        <taxon>Fungi</taxon>
        <taxon>Dikarya</taxon>
        <taxon>Ascomycota</taxon>
        <taxon>Pezizomycotina</taxon>
        <taxon>Sordariomycetes</taxon>
        <taxon>Sordariomycetidae</taxon>
        <taxon>Sordariales</taxon>
        <taxon>Lasiosphaeriaceae</taxon>
        <taxon>Cercophora</taxon>
    </lineage>
</organism>
<evidence type="ECO:0000313" key="6">
    <source>
        <dbReference type="Proteomes" id="UP001174936"/>
    </source>
</evidence>
<dbReference type="PROSITE" id="PS00497">
    <property type="entry name" value="TYROSINASE_1"/>
    <property type="match status" value="1"/>
</dbReference>
<evidence type="ECO:0000256" key="2">
    <source>
        <dbReference type="ARBA" id="ARBA00023008"/>
    </source>
</evidence>
<dbReference type="Gene3D" id="1.10.1280.10">
    <property type="entry name" value="Di-copper center containing domain from catechol oxidase"/>
    <property type="match status" value="1"/>
</dbReference>
<dbReference type="SUPFAM" id="SSF48056">
    <property type="entry name" value="Di-copper centre-containing domain"/>
    <property type="match status" value="1"/>
</dbReference>
<comment type="caution">
    <text evidence="5">The sequence shown here is derived from an EMBL/GenBank/DDBJ whole genome shotgun (WGS) entry which is preliminary data.</text>
</comment>
<accession>A0AA39YSG9</accession>
<dbReference type="Proteomes" id="UP001174936">
    <property type="component" value="Unassembled WGS sequence"/>
</dbReference>
<keyword evidence="2" id="KW-0186">Copper</keyword>
<feature type="domain" description="Tyrosinase copper-binding" evidence="4">
    <location>
        <begin position="241"/>
        <end position="252"/>
    </location>
</feature>
<dbReference type="AlphaFoldDB" id="A0AA39YSG9"/>
<dbReference type="InterPro" id="IPR002227">
    <property type="entry name" value="Tyrosinase_Cu-bd"/>
</dbReference>
<proteinExistence type="predicted"/>
<evidence type="ECO:0000256" key="1">
    <source>
        <dbReference type="ARBA" id="ARBA00022723"/>
    </source>
</evidence>
<dbReference type="PRINTS" id="PR00092">
    <property type="entry name" value="TYROSINASE"/>
</dbReference>
<keyword evidence="6" id="KW-1185">Reference proteome</keyword>
<dbReference type="PROSITE" id="PS00498">
    <property type="entry name" value="TYROSINASE_2"/>
    <property type="match status" value="1"/>
</dbReference>
<sequence>MATAATALPSELSLTRRQTCTSPQPRKSWAQATSAEKQSYLNAVLCLATKPSKLSVPTHSTLYDDFGYVHAQLSNPQKIHFEPSFLPWHRYFLQVYESALHSCGYTGIAMYWDWVADSSAPAQAAVFDPVLGFGGNGNDTTDNGGLPRIQNGPLRNLRPTYWNREVQPHWLSRDSAPGYPEFGVIEMFGYNYNQQVVDEVMAETVYDDFRRQLESRPHAAVHGGVGGGRGDMGLQDASPNDPLFFLHHAQVDRLWWIWQQQDPSTRTNAYNGFREDGQGPAATLDDVLPMLGLAPDGVVRDYMDVKGGTLCYTY</sequence>
<dbReference type="PANTHER" id="PTHR11474">
    <property type="entry name" value="TYROSINASE FAMILY MEMBER"/>
    <property type="match status" value="1"/>
</dbReference>
<evidence type="ECO:0000259" key="4">
    <source>
        <dbReference type="PROSITE" id="PS00498"/>
    </source>
</evidence>
<evidence type="ECO:0000313" key="5">
    <source>
        <dbReference type="EMBL" id="KAK0657809.1"/>
    </source>
</evidence>
<dbReference type="Pfam" id="PF00264">
    <property type="entry name" value="Tyrosinase"/>
    <property type="match status" value="1"/>
</dbReference>